<name>A0A6C0ESH8_9ZZZZ</name>
<reference evidence="1" key="1">
    <citation type="journal article" date="2020" name="Nature">
        <title>Giant virus diversity and host interactions through global metagenomics.</title>
        <authorList>
            <person name="Schulz F."/>
            <person name="Roux S."/>
            <person name="Paez-Espino D."/>
            <person name="Jungbluth S."/>
            <person name="Walsh D.A."/>
            <person name="Denef V.J."/>
            <person name="McMahon K.D."/>
            <person name="Konstantinidis K.T."/>
            <person name="Eloe-Fadrosh E.A."/>
            <person name="Kyrpides N.C."/>
            <person name="Woyke T."/>
        </authorList>
    </citation>
    <scope>NUCLEOTIDE SEQUENCE</scope>
    <source>
        <strain evidence="1">GVMAG-M-3300009155-2</strain>
    </source>
</reference>
<evidence type="ECO:0000313" key="1">
    <source>
        <dbReference type="EMBL" id="QHT31473.1"/>
    </source>
</evidence>
<protein>
    <submittedName>
        <fullName evidence="1">Uncharacterized protein</fullName>
    </submittedName>
</protein>
<dbReference type="AlphaFoldDB" id="A0A6C0ESH8"/>
<accession>A0A6C0ESH8</accession>
<organism evidence="1">
    <name type="scientific">viral metagenome</name>
    <dbReference type="NCBI Taxonomy" id="1070528"/>
    <lineage>
        <taxon>unclassified sequences</taxon>
        <taxon>metagenomes</taxon>
        <taxon>organismal metagenomes</taxon>
    </lineage>
</organism>
<dbReference type="EMBL" id="MN738921">
    <property type="protein sequence ID" value="QHT31473.1"/>
    <property type="molecule type" value="Genomic_DNA"/>
</dbReference>
<proteinExistence type="predicted"/>
<sequence length="197" mass="23409">MSLNWFLIYKKIELKIIIYIIVISYKEMEKRLNKKLETYTTSFKNGIREKAMQLGLKQNEQTNQLLQYIFDYDRLTLNKEDFQKRKRVKNFVPIFDRCCAKRATNEQCTRRKKDGCEFCGTHIKGTPHGIIDSQNETKSTTQKVEVWVQEIQGIIYYIDSNNNVYQAEDIISNKHNPKIIAKYVKTGDHYSIPEFYI</sequence>